<proteinExistence type="predicted"/>
<dbReference type="EMBL" id="LSRQ01001012">
    <property type="protein sequence ID" value="OAY79766.1"/>
    <property type="molecule type" value="Genomic_DNA"/>
</dbReference>
<sequence length="268" mass="30961">MSHRPCGDSFEQDFQDCAFANGVWNLTREPSAKVLRLVERLTSDLGIVPSSRLYPRFNSWRLVQLVSAVTKLQSLGFLASSRLPSSPSHERLCKAPRLEGIMPWKALNDRSRLRYSRDESRPSEIGIVPERLLEVQSSKSWLKEERFVRVDGMVPVRLFSWISSMFKERRLPKDGGMAPDKLEQLPSEDGIVPRREFTLRLRYRSRRRIPNSSGMCPPSLLSDRSIVRRNVRLATAGDTKPARPRDVRLRAMTRSGWRRPQETPRHLQ</sequence>
<accession>A0A199VS68</accession>
<gene>
    <name evidence="1" type="ORF">ACMD2_21047</name>
</gene>
<dbReference type="Proteomes" id="UP000092600">
    <property type="component" value="Unassembled WGS sequence"/>
</dbReference>
<name>A0A199VS68_ANACO</name>
<dbReference type="AlphaFoldDB" id="A0A199VS68"/>
<evidence type="ECO:0000313" key="2">
    <source>
        <dbReference type="Proteomes" id="UP000092600"/>
    </source>
</evidence>
<comment type="caution">
    <text evidence="1">The sequence shown here is derived from an EMBL/GenBank/DDBJ whole genome shotgun (WGS) entry which is preliminary data.</text>
</comment>
<protein>
    <submittedName>
        <fullName evidence="1">Uncharacterized protein</fullName>
    </submittedName>
</protein>
<evidence type="ECO:0000313" key="1">
    <source>
        <dbReference type="EMBL" id="OAY79766.1"/>
    </source>
</evidence>
<organism evidence="1 2">
    <name type="scientific">Ananas comosus</name>
    <name type="common">Pineapple</name>
    <name type="synonym">Ananas ananas</name>
    <dbReference type="NCBI Taxonomy" id="4615"/>
    <lineage>
        <taxon>Eukaryota</taxon>
        <taxon>Viridiplantae</taxon>
        <taxon>Streptophyta</taxon>
        <taxon>Embryophyta</taxon>
        <taxon>Tracheophyta</taxon>
        <taxon>Spermatophyta</taxon>
        <taxon>Magnoliopsida</taxon>
        <taxon>Liliopsida</taxon>
        <taxon>Poales</taxon>
        <taxon>Bromeliaceae</taxon>
        <taxon>Bromelioideae</taxon>
        <taxon>Ananas</taxon>
    </lineage>
</organism>
<reference evidence="1 2" key="1">
    <citation type="journal article" date="2016" name="DNA Res.">
        <title>The draft genome of MD-2 pineapple using hybrid error correction of long reads.</title>
        <authorList>
            <person name="Redwan R.M."/>
            <person name="Saidin A."/>
            <person name="Kumar S.V."/>
        </authorList>
    </citation>
    <scope>NUCLEOTIDE SEQUENCE [LARGE SCALE GENOMIC DNA]</scope>
    <source>
        <strain evidence="2">cv. MD2</strain>
        <tissue evidence="1">Leaf</tissue>
    </source>
</reference>